<dbReference type="GO" id="GO:0000155">
    <property type="term" value="F:phosphorelay sensor kinase activity"/>
    <property type="evidence" value="ECO:0007669"/>
    <property type="project" value="InterPro"/>
</dbReference>
<dbReference type="SUPFAM" id="SSF47384">
    <property type="entry name" value="Homodimeric domain of signal transducing histidine kinase"/>
    <property type="match status" value="1"/>
</dbReference>
<gene>
    <name evidence="2" type="ORF">OBE_01483</name>
</gene>
<sequence>DEDYDFFEDGRGDKNVNQWLMSNMQVSMQEIVKRDYKLSVSLSSLDSIYRTGLAAEGLDAEVITCVTDSLGNILRSSRSIQVGDYGLLKTGLQPINYKCTENLQAFIVNPYWIIFQQMTLLLIATVLMMAMIVYCLVYQIRIIAHQNKIARMREDFSYAMIHEMKTPLACILMGTEC</sequence>
<comment type="caution">
    <text evidence="2">The sequence shown here is derived from an EMBL/GenBank/DDBJ whole genome shotgun (WGS) entry which is preliminary data.</text>
</comment>
<feature type="transmembrane region" description="Helical" evidence="1">
    <location>
        <begin position="120"/>
        <end position="144"/>
    </location>
</feature>
<dbReference type="AlphaFoldDB" id="K1TQ10"/>
<organism evidence="2">
    <name type="scientific">human gut metagenome</name>
    <dbReference type="NCBI Taxonomy" id="408170"/>
    <lineage>
        <taxon>unclassified sequences</taxon>
        <taxon>metagenomes</taxon>
        <taxon>organismal metagenomes</taxon>
    </lineage>
</organism>
<protein>
    <submittedName>
        <fullName evidence="2">Sensor histidine kinase</fullName>
    </submittedName>
</protein>
<dbReference type="EMBL" id="AJWZ01000986">
    <property type="protein sequence ID" value="EKC75182.1"/>
    <property type="molecule type" value="Genomic_DNA"/>
</dbReference>
<feature type="non-terminal residue" evidence="2">
    <location>
        <position position="1"/>
    </location>
</feature>
<name>K1TQ10_9ZZZZ</name>
<keyword evidence="1" id="KW-0472">Membrane</keyword>
<reference evidence="2" key="1">
    <citation type="journal article" date="2013" name="Environ. Microbiol.">
        <title>Microbiota from the distal guts of lean and obese adolescents exhibit partial functional redundancy besides clear differences in community structure.</title>
        <authorList>
            <person name="Ferrer M."/>
            <person name="Ruiz A."/>
            <person name="Lanza F."/>
            <person name="Haange S.B."/>
            <person name="Oberbach A."/>
            <person name="Till H."/>
            <person name="Bargiela R."/>
            <person name="Campoy C."/>
            <person name="Segura M.T."/>
            <person name="Richter M."/>
            <person name="von Bergen M."/>
            <person name="Seifert J."/>
            <person name="Suarez A."/>
        </authorList>
    </citation>
    <scope>NUCLEOTIDE SEQUENCE</scope>
</reference>
<evidence type="ECO:0000256" key="1">
    <source>
        <dbReference type="SAM" id="Phobius"/>
    </source>
</evidence>
<keyword evidence="2" id="KW-0808">Transferase</keyword>
<evidence type="ECO:0000313" key="2">
    <source>
        <dbReference type="EMBL" id="EKC75182.1"/>
    </source>
</evidence>
<keyword evidence="1" id="KW-0812">Transmembrane</keyword>
<accession>K1TQ10</accession>
<proteinExistence type="predicted"/>
<keyword evidence="2" id="KW-0418">Kinase</keyword>
<dbReference type="InterPro" id="IPR036097">
    <property type="entry name" value="HisK_dim/P_sf"/>
</dbReference>
<keyword evidence="1" id="KW-1133">Transmembrane helix</keyword>